<dbReference type="InterPro" id="IPR029043">
    <property type="entry name" value="GcvT/YgfZ_C"/>
</dbReference>
<dbReference type="InterPro" id="IPR045179">
    <property type="entry name" value="YgfZ/GcvT"/>
</dbReference>
<evidence type="ECO:0000313" key="4">
    <source>
        <dbReference type="EMBL" id="APR99616.1"/>
    </source>
</evidence>
<dbReference type="PANTHER" id="PTHR22602">
    <property type="entry name" value="TRANSFERASE CAF17, MITOCHONDRIAL-RELATED"/>
    <property type="match status" value="1"/>
</dbReference>
<dbReference type="Proteomes" id="UP000185544">
    <property type="component" value="Chromosome"/>
</dbReference>
<dbReference type="Gene3D" id="3.30.1360.120">
    <property type="entry name" value="Probable tRNA modification gtpase trme, domain 1"/>
    <property type="match status" value="1"/>
</dbReference>
<keyword evidence="5" id="KW-1185">Reference proteome</keyword>
<feature type="domain" description="Aminomethyltransferase C-terminal" evidence="3">
    <location>
        <begin position="241"/>
        <end position="307"/>
    </location>
</feature>
<dbReference type="STRING" id="1882918.BCY86_02170"/>
<evidence type="ECO:0000259" key="2">
    <source>
        <dbReference type="Pfam" id="PF01571"/>
    </source>
</evidence>
<evidence type="ECO:0000259" key="3">
    <source>
        <dbReference type="Pfam" id="PF08669"/>
    </source>
</evidence>
<gene>
    <name evidence="4" type="ORF">BCY86_02170</name>
</gene>
<dbReference type="InterPro" id="IPR027266">
    <property type="entry name" value="TrmE/GcvT-like"/>
</dbReference>
<dbReference type="InterPro" id="IPR017703">
    <property type="entry name" value="YgfZ/GCV_T_CS"/>
</dbReference>
<reference evidence="4 5" key="1">
    <citation type="submission" date="2016-08" db="EMBL/GenBank/DDBJ databases">
        <title>Identification and validation of antigenic proteins from Pajaroellobacter abortibovis using de-novo genome sequence assembly and reverse vaccinology.</title>
        <authorList>
            <person name="Welly B.T."/>
            <person name="Miller M.R."/>
            <person name="Stott J.L."/>
            <person name="Blanchard M.T."/>
            <person name="Islas-Trejo A.D."/>
            <person name="O'Rourke S.M."/>
            <person name="Young A.E."/>
            <person name="Medrano J.F."/>
            <person name="Van Eenennaam A.L."/>
        </authorList>
    </citation>
    <scope>NUCLEOTIDE SEQUENCE [LARGE SCALE GENOMIC DNA]</scope>
    <source>
        <strain evidence="4 5">BTF92-0548A/99-0131</strain>
    </source>
</reference>
<evidence type="ECO:0000256" key="1">
    <source>
        <dbReference type="ARBA" id="ARBA00022946"/>
    </source>
</evidence>
<evidence type="ECO:0000313" key="5">
    <source>
        <dbReference type="Proteomes" id="UP000185544"/>
    </source>
</evidence>
<dbReference type="InterPro" id="IPR013977">
    <property type="entry name" value="GcvT_C"/>
</dbReference>
<dbReference type="AlphaFoldDB" id="A0A1L6MVR8"/>
<dbReference type="GO" id="GO:0016226">
    <property type="term" value="P:iron-sulfur cluster assembly"/>
    <property type="evidence" value="ECO:0007669"/>
    <property type="project" value="TreeGrafter"/>
</dbReference>
<dbReference type="Pfam" id="PF08669">
    <property type="entry name" value="GCV_T_C"/>
    <property type="match status" value="1"/>
</dbReference>
<accession>A0A1L6MVR8</accession>
<dbReference type="EMBL" id="CP016908">
    <property type="protein sequence ID" value="APR99616.1"/>
    <property type="molecule type" value="Genomic_DNA"/>
</dbReference>
<proteinExistence type="predicted"/>
<protein>
    <recommendedName>
        <fullName evidence="6">Aminomethyltransferase folate-binding domain-containing protein</fullName>
    </recommendedName>
</protein>
<dbReference type="SUPFAM" id="SSF101790">
    <property type="entry name" value="Aminomethyltransferase beta-barrel domain"/>
    <property type="match status" value="1"/>
</dbReference>
<dbReference type="KEGG" id="pabo:BCY86_02170"/>
<dbReference type="OrthoDB" id="9796287at2"/>
<evidence type="ECO:0008006" key="6">
    <source>
        <dbReference type="Google" id="ProtNLM"/>
    </source>
</evidence>
<dbReference type="PIRSF" id="PIRSF006487">
    <property type="entry name" value="GcvT"/>
    <property type="match status" value="1"/>
</dbReference>
<feature type="domain" description="GCVT N-terminal" evidence="2">
    <location>
        <begin position="7"/>
        <end position="134"/>
    </location>
</feature>
<organism evidence="4 5">
    <name type="scientific">Pajaroellobacter abortibovis</name>
    <dbReference type="NCBI Taxonomy" id="1882918"/>
    <lineage>
        <taxon>Bacteria</taxon>
        <taxon>Pseudomonadati</taxon>
        <taxon>Myxococcota</taxon>
        <taxon>Polyangia</taxon>
        <taxon>Polyangiales</taxon>
        <taxon>Polyangiaceae</taxon>
    </lineage>
</organism>
<name>A0A1L6MVR8_9BACT</name>
<dbReference type="RefSeq" id="WP_075276264.1">
    <property type="nucleotide sequence ID" value="NZ_CP016908.1"/>
</dbReference>
<dbReference type="Pfam" id="PF01571">
    <property type="entry name" value="GCV_T"/>
    <property type="match status" value="1"/>
</dbReference>
<dbReference type="InterPro" id="IPR006222">
    <property type="entry name" value="GCVT_N"/>
</dbReference>
<keyword evidence="1" id="KW-0809">Transit peptide</keyword>
<dbReference type="NCBIfam" id="TIGR03317">
    <property type="entry name" value="ygfZ_signature"/>
    <property type="match status" value="1"/>
</dbReference>
<dbReference type="PANTHER" id="PTHR22602:SF0">
    <property type="entry name" value="TRANSFERASE CAF17, MITOCHONDRIAL-RELATED"/>
    <property type="match status" value="1"/>
</dbReference>
<dbReference type="SUPFAM" id="SSF103025">
    <property type="entry name" value="Folate-binding domain"/>
    <property type="match status" value="1"/>
</dbReference>
<sequence>MVESIAITSQLHASHQSALLVPAQKYTMFRVGGIDRQTWLNGLLTCDLLTRSQGAALYGLILAPKGKVLTDLFLVERGEEIWLILPLVMREEVQAFLDRHLIMEEVEILPYSGPFEIFFIHGPRAVEVMKTASAEKGWLASGVLDRTGLGGALCVWDPSVFSDGIHPLRKILDEREGIWGDTLGWEILRIERGIPVFGIDFDGTSYPQEAGLDKTAVSFSKGCYLGQEVVCMLELRGQVKKKLMRLAIQGDSPPPRGAELTNKEGMVVGSITSSEFHPGLDHVLALGWVKRSVAELGGPLQCGTAGVSVIPLFTSL</sequence>